<dbReference type="Proteomes" id="UP000887104">
    <property type="component" value="Unassembled WGS sequence"/>
</dbReference>
<comment type="caution">
    <text evidence="1">The sequence shown here is derived from an EMBL/GenBank/DDBJ whole genome shotgun (WGS) entry which is preliminary data.</text>
</comment>
<proteinExistence type="predicted"/>
<gene>
    <name evidence="1" type="ORF">TUM4438_36610</name>
</gene>
<evidence type="ECO:0008006" key="3">
    <source>
        <dbReference type="Google" id="ProtNLM"/>
    </source>
</evidence>
<dbReference type="EMBL" id="BPEY01000087">
    <property type="protein sequence ID" value="GIU50477.1"/>
    <property type="molecule type" value="Genomic_DNA"/>
</dbReference>
<dbReference type="NCBIfam" id="TIGR03238">
    <property type="entry name" value="dnd_assoc_3"/>
    <property type="match status" value="1"/>
</dbReference>
<evidence type="ECO:0000313" key="1">
    <source>
        <dbReference type="EMBL" id="GIU50477.1"/>
    </source>
</evidence>
<keyword evidence="2" id="KW-1185">Reference proteome</keyword>
<organism evidence="1 2">
    <name type="scientific">Shewanella sairae</name>
    <dbReference type="NCBI Taxonomy" id="190310"/>
    <lineage>
        <taxon>Bacteria</taxon>
        <taxon>Pseudomonadati</taxon>
        <taxon>Pseudomonadota</taxon>
        <taxon>Gammaproteobacteria</taxon>
        <taxon>Alteromonadales</taxon>
        <taxon>Shewanellaceae</taxon>
        <taxon>Shewanella</taxon>
    </lineage>
</organism>
<name>A0ABQ4PP96_9GAMM</name>
<dbReference type="InterPro" id="IPR017647">
    <property type="entry name" value="Dnd_assoc_3"/>
</dbReference>
<protein>
    <recommendedName>
        <fullName evidence="3">DNA phosphorothioation-dependent restriction protein DptF</fullName>
    </recommendedName>
</protein>
<reference evidence="1" key="1">
    <citation type="submission" date="2021-05" db="EMBL/GenBank/DDBJ databases">
        <title>Molecular characterization for Shewanella algae harboring chromosomal blaOXA-55-like strains isolated from clinical and environment sample.</title>
        <authorList>
            <person name="Ohama Y."/>
            <person name="Aoki K."/>
            <person name="Harada S."/>
            <person name="Moriya K."/>
            <person name="Ishii Y."/>
            <person name="Tateda K."/>
        </authorList>
    </citation>
    <scope>NUCLEOTIDE SEQUENCE</scope>
    <source>
        <strain evidence="1">JCM 11563</strain>
    </source>
</reference>
<sequence length="531" mass="60884">MLRFKSALSVLSKSSPYAVRTLHQNDNSIEDQIENYLFITTNIEQAFKEALINATEDDIIFLCGSSGDGKSEILTRYCEMAMFKDRYKFHLDATHSFSPTSNAIQTLDTLFEENRTSNKTLVVGINVGMLGNYAQEGAELHDDIKSSIKSFLDDSPTESNHQFLDFEKFPKFVLGKNGYTAEFVKELFQKLTAPTNNIIRDHFDHEKTLTQAVDKKLCANYELLSDEAVQQTIIELLFKARLVKDQFLTARALLDFVFHLLAGPGYLFDNLFTGTDNELASKIVDFDPANIRTQHIDKFILSRSLGLPDHNYEVFVEALLLKGFTRSLAPESYLRLFYLLKNSEFANNYHLSFCGDFQQDLIKKYSEVWHLHCHFDGSDEHKLALRQYYKDVAIAAVHKYNNRNAPRLGKGEFFISEHNGFQLAADLELKVHVPQIAEDKETKTSHFNTYFKVGKRIVKLPTNINLLSLMLRIVEGYRPNKHDKNTVVLLDELVEEIAEVANETSTLHILYKNDRYKIANDDFDEFEVSGL</sequence>
<dbReference type="RefSeq" id="WP_220782646.1">
    <property type="nucleotide sequence ID" value="NZ_BPEY01000087.1"/>
</dbReference>
<evidence type="ECO:0000313" key="2">
    <source>
        <dbReference type="Proteomes" id="UP000887104"/>
    </source>
</evidence>
<accession>A0ABQ4PP96</accession>